<dbReference type="Proteomes" id="UP000054997">
    <property type="component" value="Unassembled WGS sequence"/>
</dbReference>
<sequence>MRLIVPLLIAAISLMLASCAQKGSNPADPYEPINRKIHQFNLAFDATVLKPPAKLYRVILPPQLRAGINNAYNNVNMLPTVANDLLQAEWNDAIKDTWRFLINSTFGVAGIFDVAASNFYLPPHSNDLGITFAKWGDKHSPYIVIPFMGPSTFRDGMGMMFDYALFTPYPYIPSDKVVYSLLGLRYVDLRSQMLETDRLIGEAIDQYAFIRDAYLQHRNYLITGEQENNLGSLYVDDDEEEEINDETQSEFPITTAQNAARRAASA</sequence>
<accession>A0A0W0VSA4</accession>
<name>A0A0W0VSA4_9GAMM</name>
<evidence type="ECO:0000256" key="2">
    <source>
        <dbReference type="ARBA" id="ARBA00022729"/>
    </source>
</evidence>
<dbReference type="EMBL" id="LNYK01000003">
    <property type="protein sequence ID" value="KTD22961.1"/>
    <property type="molecule type" value="Genomic_DNA"/>
</dbReference>
<keyword evidence="4" id="KW-0449">Lipoprotein</keyword>
<dbReference type="PATRIC" id="fig|45068.5.peg.372"/>
<evidence type="ECO:0000313" key="5">
    <source>
        <dbReference type="Proteomes" id="UP000054997"/>
    </source>
</evidence>
<feature type="signal peptide" evidence="3">
    <location>
        <begin position="1"/>
        <end position="22"/>
    </location>
</feature>
<dbReference type="GO" id="GO:0016020">
    <property type="term" value="C:membrane"/>
    <property type="evidence" value="ECO:0007669"/>
    <property type="project" value="InterPro"/>
</dbReference>
<dbReference type="PANTHER" id="PTHR30035:SF3">
    <property type="entry name" value="INTERMEMBRANE PHOSPHOLIPID TRANSPORT SYSTEM LIPOPROTEIN MLAA"/>
    <property type="match status" value="1"/>
</dbReference>
<dbReference type="AlphaFoldDB" id="A0A0W0VSA4"/>
<organism evidence="4 5">
    <name type="scientific">Legionella londiniensis</name>
    <dbReference type="NCBI Taxonomy" id="45068"/>
    <lineage>
        <taxon>Bacteria</taxon>
        <taxon>Pseudomonadati</taxon>
        <taxon>Pseudomonadota</taxon>
        <taxon>Gammaproteobacteria</taxon>
        <taxon>Legionellales</taxon>
        <taxon>Legionellaceae</taxon>
        <taxon>Legionella</taxon>
    </lineage>
</organism>
<dbReference type="PROSITE" id="PS51257">
    <property type="entry name" value="PROKAR_LIPOPROTEIN"/>
    <property type="match status" value="1"/>
</dbReference>
<feature type="chain" id="PRO_5006915033" evidence="3">
    <location>
        <begin position="23"/>
        <end position="266"/>
    </location>
</feature>
<dbReference type="STRING" id="45068.Llon_0351"/>
<dbReference type="RefSeq" id="WP_058528368.1">
    <property type="nucleotide sequence ID" value="NZ_CAAAHZ010000004.1"/>
</dbReference>
<dbReference type="GO" id="GO:0120010">
    <property type="term" value="P:intermembrane phospholipid transfer"/>
    <property type="evidence" value="ECO:0007669"/>
    <property type="project" value="TreeGrafter"/>
</dbReference>
<protein>
    <submittedName>
        <fullName evidence="4">Lipoprotein VacJ-like protein</fullName>
    </submittedName>
</protein>
<reference evidence="4 5" key="1">
    <citation type="submission" date="2015-11" db="EMBL/GenBank/DDBJ databases">
        <title>Genomic analysis of 38 Legionella species identifies large and diverse effector repertoires.</title>
        <authorList>
            <person name="Burstein D."/>
            <person name="Amaro F."/>
            <person name="Zusman T."/>
            <person name="Lifshitz Z."/>
            <person name="Cohen O."/>
            <person name="Gilbert J.A."/>
            <person name="Pupko T."/>
            <person name="Shuman H.A."/>
            <person name="Segal G."/>
        </authorList>
    </citation>
    <scope>NUCLEOTIDE SEQUENCE [LARGE SCALE GENOMIC DNA]</scope>
    <source>
        <strain evidence="4 5">ATCC 49505</strain>
    </source>
</reference>
<keyword evidence="2 3" id="KW-0732">Signal</keyword>
<dbReference type="PANTHER" id="PTHR30035">
    <property type="entry name" value="LIPOPROTEIN VACJ-RELATED"/>
    <property type="match status" value="1"/>
</dbReference>
<dbReference type="Pfam" id="PF04333">
    <property type="entry name" value="MlaA"/>
    <property type="match status" value="1"/>
</dbReference>
<keyword evidence="5" id="KW-1185">Reference proteome</keyword>
<evidence type="ECO:0000256" key="1">
    <source>
        <dbReference type="ARBA" id="ARBA00010634"/>
    </source>
</evidence>
<dbReference type="InterPro" id="IPR007428">
    <property type="entry name" value="MlaA"/>
</dbReference>
<dbReference type="OrthoDB" id="9785326at2"/>
<evidence type="ECO:0000313" key="4">
    <source>
        <dbReference type="EMBL" id="KTD22961.1"/>
    </source>
</evidence>
<comment type="caution">
    <text evidence="4">The sequence shown here is derived from an EMBL/GenBank/DDBJ whole genome shotgun (WGS) entry which is preliminary data.</text>
</comment>
<gene>
    <name evidence="4" type="ORF">Llon_0351</name>
</gene>
<proteinExistence type="inferred from homology"/>
<evidence type="ECO:0000256" key="3">
    <source>
        <dbReference type="SAM" id="SignalP"/>
    </source>
</evidence>
<comment type="similarity">
    <text evidence="1">Belongs to the MlaA family.</text>
</comment>
<dbReference type="PRINTS" id="PR01805">
    <property type="entry name" value="VACJLIPOPROT"/>
</dbReference>